<protein>
    <submittedName>
        <fullName evidence="2">Uncharacterized protein</fullName>
    </submittedName>
</protein>
<evidence type="ECO:0000313" key="3">
    <source>
        <dbReference type="Proteomes" id="UP000664466"/>
    </source>
</evidence>
<dbReference type="Proteomes" id="UP000664466">
    <property type="component" value="Unassembled WGS sequence"/>
</dbReference>
<evidence type="ECO:0000313" key="1">
    <source>
        <dbReference type="EMBL" id="MBO0613267.1"/>
    </source>
</evidence>
<organism evidence="2">
    <name type="scientific">Thiothrix fructosivorans</name>
    <dbReference type="NCBI Taxonomy" id="111770"/>
    <lineage>
        <taxon>Bacteria</taxon>
        <taxon>Pseudomonadati</taxon>
        <taxon>Pseudomonadota</taxon>
        <taxon>Gammaproteobacteria</taxon>
        <taxon>Thiotrichales</taxon>
        <taxon>Thiotrichaceae</taxon>
        <taxon>Thiothrix</taxon>
    </lineage>
</organism>
<dbReference type="EMBL" id="CP072748">
    <property type="protein sequence ID" value="QTX11296.1"/>
    <property type="molecule type" value="Genomic_DNA"/>
</dbReference>
<dbReference type="AlphaFoldDB" id="A0A8B0SIX7"/>
<proteinExistence type="predicted"/>
<evidence type="ECO:0000313" key="2">
    <source>
        <dbReference type="EMBL" id="QTX11296.1"/>
    </source>
</evidence>
<dbReference type="Gene3D" id="3.40.50.10770">
    <property type="entry name" value="Hypothetical protein VC1899 like domain (Restriction endonuclease-like)"/>
    <property type="match status" value="1"/>
</dbReference>
<gene>
    <name evidence="2" type="ORF">J1836_002755</name>
    <name evidence="1" type="ORF">J1836_10065</name>
</gene>
<dbReference type="RefSeq" id="WP_207250974.1">
    <property type="nucleotide sequence ID" value="NZ_JAFMPM010000006.1"/>
</dbReference>
<accession>A0A8B0SIX7</accession>
<name>A0A8B0SIX7_9GAMM</name>
<reference evidence="2" key="2">
    <citation type="submission" date="2021-04" db="EMBL/GenBank/DDBJ databases">
        <title>Complete Genome and methylome analysis of Thiothrix fructosivorans ATCC 49748.</title>
        <authorList>
            <person name="Fomenkov A."/>
            <person name="Sun L."/>
            <person name="Vincze T."/>
            <person name="Grabovich M.Y."/>
            <person name="Roberts R.J."/>
        </authorList>
    </citation>
    <scope>NUCLEOTIDE SEQUENCE</scope>
    <source>
        <strain evidence="2">ATCC 49748</strain>
    </source>
</reference>
<sequence length="438" mass="49646">MPPNLFIALSTGQNIANVLPILERAQPHDRIVWLESPLATKSHWSQAAMAVLRQHGFNHQEQKTLASEEVSLFAAAIRQLLLDYPSDTPIFVANGGTKLQAIAAYIRPDLPVLYSLDRPSAYEWYPHGILQAGTRLIYQQHTLDLDDILQLRGMERKNTDATCIWGKQPELLKPTWYGQHIPDTISLHDEHHAFGLQRVLSNPLPGDVLWKAVQQHQQPALAALRNQLRTWASRLPSDGLLQNIALSSRKMFDNAAYALQQQSPPPQHSLGSLFEQAVAQRTCQCLDDNPPLAASVQSVWLNTQIGKVGKEQPVVIETDILLVLKNGVLIHLECKSHKADNKDLDARLLNLQNVSSLQARMTICSPCYTAYTDKPWFRTQHEFKTRVESLNAFTWLAFDFEAQPEHYNLPDDNQQIQYTCSRFEYGLEKLLKPFMAQQ</sequence>
<reference evidence="1 3" key="1">
    <citation type="submission" date="2021-03" db="EMBL/GenBank/DDBJ databases">
        <title>Draft genome and methylome analysis of Thiotrix fructosivoruns ATCC 49748.</title>
        <authorList>
            <person name="Fomenkov A."/>
            <person name="Grabovich M.Y."/>
            <person name="Roberts R.J."/>
        </authorList>
    </citation>
    <scope>NUCLEOTIDE SEQUENCE [LARGE SCALE GENOMIC DNA]</scope>
    <source>
        <strain evidence="1 3">ATCC 49748</strain>
    </source>
</reference>
<keyword evidence="3" id="KW-1185">Reference proteome</keyword>
<dbReference type="EMBL" id="JAFMPM010000006">
    <property type="protein sequence ID" value="MBO0613267.1"/>
    <property type="molecule type" value="Genomic_DNA"/>
</dbReference>